<evidence type="ECO:0000256" key="5">
    <source>
        <dbReference type="ARBA" id="ARBA00022692"/>
    </source>
</evidence>
<dbReference type="NCBIfam" id="TIGR04057">
    <property type="entry name" value="SusC_RagA_signa"/>
    <property type="match status" value="1"/>
</dbReference>
<evidence type="ECO:0000256" key="1">
    <source>
        <dbReference type="ARBA" id="ARBA00004571"/>
    </source>
</evidence>
<dbReference type="SUPFAM" id="SSF56935">
    <property type="entry name" value="Porins"/>
    <property type="match status" value="1"/>
</dbReference>
<keyword evidence="7 11" id="KW-0798">TonB box</keyword>
<dbReference type="Gene3D" id="2.40.170.20">
    <property type="entry name" value="TonB-dependent receptor, beta-barrel domain"/>
    <property type="match status" value="1"/>
</dbReference>
<accession>A0A4Y4AZC8</accession>
<dbReference type="InterPro" id="IPR023997">
    <property type="entry name" value="TonB-dep_OMP_SusC/RagA_CS"/>
</dbReference>
<protein>
    <submittedName>
        <fullName evidence="13">SusC/RagA family TonB-linked outer membrane protein</fullName>
    </submittedName>
</protein>
<comment type="caution">
    <text evidence="13">The sequence shown here is derived from an EMBL/GenBank/DDBJ whole genome shotgun (WGS) entry which is preliminary data.</text>
</comment>
<dbReference type="GO" id="GO:0009279">
    <property type="term" value="C:cell outer membrane"/>
    <property type="evidence" value="ECO:0007669"/>
    <property type="project" value="UniProtKB-SubCell"/>
</dbReference>
<keyword evidence="2 10" id="KW-0813">Transport</keyword>
<keyword evidence="3 10" id="KW-1134">Transmembrane beta strand</keyword>
<evidence type="ECO:0000256" key="7">
    <source>
        <dbReference type="ARBA" id="ARBA00023077"/>
    </source>
</evidence>
<keyword evidence="5 10" id="KW-0812">Transmembrane</keyword>
<evidence type="ECO:0000313" key="13">
    <source>
        <dbReference type="EMBL" id="GEC72502.1"/>
    </source>
</evidence>
<dbReference type="Pfam" id="PF07715">
    <property type="entry name" value="Plug"/>
    <property type="match status" value="1"/>
</dbReference>
<dbReference type="InterPro" id="IPR023996">
    <property type="entry name" value="TonB-dep_OMP_SusC/RagA"/>
</dbReference>
<dbReference type="SUPFAM" id="SSF49464">
    <property type="entry name" value="Carboxypeptidase regulatory domain-like"/>
    <property type="match status" value="1"/>
</dbReference>
<dbReference type="GO" id="GO:0006826">
    <property type="term" value="P:iron ion transport"/>
    <property type="evidence" value="ECO:0007669"/>
    <property type="project" value="UniProtKB-KW"/>
</dbReference>
<keyword evidence="4" id="KW-0406">Ion transport</keyword>
<dbReference type="Pfam" id="PF00593">
    <property type="entry name" value="TonB_dep_Rec_b-barrel"/>
    <property type="match status" value="1"/>
</dbReference>
<evidence type="ECO:0000256" key="9">
    <source>
        <dbReference type="ARBA" id="ARBA00023237"/>
    </source>
</evidence>
<dbReference type="SMART" id="SM00965">
    <property type="entry name" value="STN"/>
    <property type="match status" value="1"/>
</dbReference>
<evidence type="ECO:0000256" key="10">
    <source>
        <dbReference type="PROSITE-ProRule" id="PRU01360"/>
    </source>
</evidence>
<dbReference type="InterPro" id="IPR012910">
    <property type="entry name" value="Plug_dom"/>
</dbReference>
<keyword evidence="4" id="KW-0410">Iron transport</keyword>
<keyword evidence="6" id="KW-0408">Iron</keyword>
<feature type="domain" description="Secretin/TonB short N-terminal" evidence="12">
    <location>
        <begin position="68"/>
        <end position="119"/>
    </location>
</feature>
<dbReference type="STRING" id="983.SAMN05443543_11313"/>
<evidence type="ECO:0000256" key="4">
    <source>
        <dbReference type="ARBA" id="ARBA00022496"/>
    </source>
</evidence>
<keyword evidence="14" id="KW-1185">Reference proteome</keyword>
<dbReference type="Gene3D" id="2.170.130.10">
    <property type="entry name" value="TonB-dependent receptor, plug domain"/>
    <property type="match status" value="1"/>
</dbReference>
<evidence type="ECO:0000256" key="11">
    <source>
        <dbReference type="RuleBase" id="RU003357"/>
    </source>
</evidence>
<reference evidence="13 14" key="1">
    <citation type="submission" date="2019-06" db="EMBL/GenBank/DDBJ databases">
        <title>Whole genome shotgun sequence of Flavobacterium flevense NBRC 14960.</title>
        <authorList>
            <person name="Hosoyama A."/>
            <person name="Uohara A."/>
            <person name="Ohji S."/>
            <person name="Ichikawa N."/>
        </authorList>
    </citation>
    <scope>NUCLEOTIDE SEQUENCE [LARGE SCALE GENOMIC DNA]</scope>
    <source>
        <strain evidence="13 14">NBRC 14960</strain>
    </source>
</reference>
<dbReference type="OrthoDB" id="9768177at2"/>
<dbReference type="InterPro" id="IPR037066">
    <property type="entry name" value="Plug_dom_sf"/>
</dbReference>
<keyword evidence="8 10" id="KW-0472">Membrane</keyword>
<dbReference type="Pfam" id="PF07660">
    <property type="entry name" value="STN"/>
    <property type="match status" value="1"/>
</dbReference>
<dbReference type="Pfam" id="PF13715">
    <property type="entry name" value="CarbopepD_reg_2"/>
    <property type="match status" value="1"/>
</dbReference>
<dbReference type="RefSeq" id="WP_073246989.1">
    <property type="nucleotide sequence ID" value="NZ_BJNP01000020.1"/>
</dbReference>
<comment type="similarity">
    <text evidence="10 11">Belongs to the TonB-dependent receptor family.</text>
</comment>
<dbReference type="AlphaFoldDB" id="A0A4Y4AZC8"/>
<dbReference type="InterPro" id="IPR008969">
    <property type="entry name" value="CarboxyPept-like_regulatory"/>
</dbReference>
<evidence type="ECO:0000313" key="14">
    <source>
        <dbReference type="Proteomes" id="UP000316775"/>
    </source>
</evidence>
<gene>
    <name evidence="13" type="ORF">FFL01_20410</name>
</gene>
<evidence type="ECO:0000256" key="3">
    <source>
        <dbReference type="ARBA" id="ARBA00022452"/>
    </source>
</evidence>
<keyword evidence="9 10" id="KW-0998">Cell outer membrane</keyword>
<dbReference type="Gene3D" id="2.60.40.1120">
    <property type="entry name" value="Carboxypeptidase-like, regulatory domain"/>
    <property type="match status" value="1"/>
</dbReference>
<evidence type="ECO:0000256" key="6">
    <source>
        <dbReference type="ARBA" id="ARBA00023004"/>
    </source>
</evidence>
<comment type="subcellular location">
    <subcellularLocation>
        <location evidence="1 10">Cell outer membrane</location>
        <topology evidence="1 10">Multi-pass membrane protein</topology>
    </subcellularLocation>
</comment>
<evidence type="ECO:0000256" key="2">
    <source>
        <dbReference type="ARBA" id="ARBA00022448"/>
    </source>
</evidence>
<dbReference type="FunFam" id="2.170.130.10:FF:000008">
    <property type="entry name" value="SusC/RagA family TonB-linked outer membrane protein"/>
    <property type="match status" value="1"/>
</dbReference>
<dbReference type="NCBIfam" id="TIGR04056">
    <property type="entry name" value="OMP_RagA_SusC"/>
    <property type="match status" value="1"/>
</dbReference>
<dbReference type="InterPro" id="IPR039426">
    <property type="entry name" value="TonB-dep_rcpt-like"/>
</dbReference>
<dbReference type="PROSITE" id="PS52016">
    <property type="entry name" value="TONB_DEPENDENT_REC_3"/>
    <property type="match status" value="1"/>
</dbReference>
<dbReference type="InterPro" id="IPR011662">
    <property type="entry name" value="Secretin/TonB_short_N"/>
</dbReference>
<evidence type="ECO:0000256" key="8">
    <source>
        <dbReference type="ARBA" id="ARBA00023136"/>
    </source>
</evidence>
<proteinExistence type="inferred from homology"/>
<dbReference type="InterPro" id="IPR036942">
    <property type="entry name" value="Beta-barrel_TonB_sf"/>
</dbReference>
<dbReference type="EMBL" id="BJNP01000020">
    <property type="protein sequence ID" value="GEC72502.1"/>
    <property type="molecule type" value="Genomic_DNA"/>
</dbReference>
<evidence type="ECO:0000259" key="12">
    <source>
        <dbReference type="SMART" id="SM00965"/>
    </source>
</evidence>
<sequence length="1114" mass="122404">MKKNISQRHILSFLIRFNLALKLTILLLLLTVCSIHAKTYSQNIKLTYSLKDITIVTVLEKIEKDTKFKFLFNNEEINVDRIISFKVENEEVAKVLDKLFLNSNITYKFKNKQIILKQSKDELVETKGQQITIKGTVKDPNGMPIPGANVLVKGTTLGTTTDIDGNYVLVVPESAKIIVFSYLGLKSTEVAIAEKTTINVTLQSDAATLDEIVVIGYGTVKKSDLTGSVASADVKELNKTQNTSIAQAIQGRMAGVTVSKSSGAPGATPTVRVRGFGTVNNADPLYIVDGIPINDISSINMEDAKSIEVLKDASATAIYGSRGANGVVLITTKSGLKGKTIISYTAYAGVQNRIDNLKVMNAEQWATLFNEGLANDGRPLNADLINPASLPSYNWKDLVYRSANIQSHQLSASGGSDKSTFYVSFGYIDQEGVVMNSSYNRTNFRVNNTYQILPKIKLGHNIQYAKAKTRSVAEFGNSTSRVAFLGYLNDPVSPIYNPDGTFGISKYNSIVANPLAFATFVNTPSIRESFLGDVSLDVDIIEGLKFKSNLGLQINNTKVDNFVPAYFVSSIINSALSTYTLNRSENRVYVMSNTLNYNVTLAKKHNFSALLGQEIQELDFNNVNTTRNDIPPSVINPTLSSGSISSATNSGDISESRLLSFFGRFNYNYDDRYLLTGTFRKDGSSRFGSNNRWANFPSLALAWNIHKENFYNVDAINQLKFRLGWGKTGNQDIPNSAIYNTLNIGTNYPFGLTESTTIGVTALTPGNSNLKWETTVTKNIGLDLAFLNNSITFTADYFIKNTTDMLMPTPILSSSGYRNSPFTNAGDIQNDGFEFTANYKKVINDFSFNIGGNIAIIQNKVLKLATEGTVFQSGSAQGGIANVTRTEAGHPLASFYGLEMIGVFQNQDEINSNPNLVGTKPGDVKYKDQNNDGVINDSDRTYIGSPLPNFTYGINLNIDYKQFDFSAFFQGSEGNKIFNASDYDLMGDLSTNLNVDYLGRWTGEGTSNSIPRASFASQANNSRTSSRFVQDGSYLRLKNIQLGYSLPMNILNKIALDQLRFYVSAQNLLTFTKYNGLDPEVGVDNSQNNPLDIGIDRGRYPSVRTISLGLNLTF</sequence>
<name>A0A4Y4AZC8_9FLAO</name>
<dbReference type="InterPro" id="IPR000531">
    <property type="entry name" value="Beta-barrel_TonB"/>
</dbReference>
<dbReference type="Proteomes" id="UP000316775">
    <property type="component" value="Unassembled WGS sequence"/>
</dbReference>
<organism evidence="13 14">
    <name type="scientific">Flavobacterium flevense</name>
    <dbReference type="NCBI Taxonomy" id="983"/>
    <lineage>
        <taxon>Bacteria</taxon>
        <taxon>Pseudomonadati</taxon>
        <taxon>Bacteroidota</taxon>
        <taxon>Flavobacteriia</taxon>
        <taxon>Flavobacteriales</taxon>
        <taxon>Flavobacteriaceae</taxon>
        <taxon>Flavobacterium</taxon>
    </lineage>
</organism>